<feature type="region of interest" description="Disordered" evidence="1">
    <location>
        <begin position="1"/>
        <end position="29"/>
    </location>
</feature>
<evidence type="ECO:0000256" key="1">
    <source>
        <dbReference type="SAM" id="MobiDB-lite"/>
    </source>
</evidence>
<gene>
    <name evidence="2" type="ORF">PR048_022705</name>
</gene>
<name>A0ABQ9GRZ8_9NEOP</name>
<dbReference type="Proteomes" id="UP001159363">
    <property type="component" value="Chromosome 8"/>
</dbReference>
<dbReference type="EMBL" id="JARBHB010000009">
    <property type="protein sequence ID" value="KAJ8874816.1"/>
    <property type="molecule type" value="Genomic_DNA"/>
</dbReference>
<reference evidence="2 3" key="1">
    <citation type="submission" date="2023-02" db="EMBL/GenBank/DDBJ databases">
        <title>LHISI_Scaffold_Assembly.</title>
        <authorList>
            <person name="Stuart O.P."/>
            <person name="Cleave R."/>
            <person name="Magrath M.J.L."/>
            <person name="Mikheyev A.S."/>
        </authorList>
    </citation>
    <scope>NUCLEOTIDE SEQUENCE [LARGE SCALE GENOMIC DNA]</scope>
    <source>
        <strain evidence="2">Daus_M_001</strain>
        <tissue evidence="2">Leg muscle</tissue>
    </source>
</reference>
<comment type="caution">
    <text evidence="2">The sequence shown here is derived from an EMBL/GenBank/DDBJ whole genome shotgun (WGS) entry which is preliminary data.</text>
</comment>
<feature type="non-terminal residue" evidence="2">
    <location>
        <position position="345"/>
    </location>
</feature>
<evidence type="ECO:0000313" key="3">
    <source>
        <dbReference type="Proteomes" id="UP001159363"/>
    </source>
</evidence>
<accession>A0ABQ9GRZ8</accession>
<sequence length="345" mass="39382">MMVNRGEYGAAPECKGGGNGRTLRKPTDLRHQPARFPPYTAQGYSVFVAVTRHCAVVFREVEFRWSQTRVECEPRHCNTTNFAMSPINTFPPPTYVLHSHYPAPVYVYKLSTTGWTQHLGVKVRCHTSVALIRVTPHNYTKVLCPSRHTGAFQPQLREKKERYRERERERERTCLRSAFCCFTYLRAQEVAYHEYKPTMENLAHGRLRQSLLIARNTEADSITAFRREVTYIDGSHAAPAALFQTSADKPRGETHATRVGCATLAPAPPTKTNRVQSPAGSPDFRKWESYRTAAVRRVFSRISRFPVPSFWRRTIFTSITLIGSQDLAVKSRPNLFIHSTCDTET</sequence>
<proteinExistence type="predicted"/>
<keyword evidence="3" id="KW-1185">Reference proteome</keyword>
<evidence type="ECO:0000313" key="2">
    <source>
        <dbReference type="EMBL" id="KAJ8874816.1"/>
    </source>
</evidence>
<protein>
    <submittedName>
        <fullName evidence="2">Uncharacterized protein</fullName>
    </submittedName>
</protein>
<organism evidence="2 3">
    <name type="scientific">Dryococelus australis</name>
    <dbReference type="NCBI Taxonomy" id="614101"/>
    <lineage>
        <taxon>Eukaryota</taxon>
        <taxon>Metazoa</taxon>
        <taxon>Ecdysozoa</taxon>
        <taxon>Arthropoda</taxon>
        <taxon>Hexapoda</taxon>
        <taxon>Insecta</taxon>
        <taxon>Pterygota</taxon>
        <taxon>Neoptera</taxon>
        <taxon>Polyneoptera</taxon>
        <taxon>Phasmatodea</taxon>
        <taxon>Verophasmatodea</taxon>
        <taxon>Anareolatae</taxon>
        <taxon>Phasmatidae</taxon>
        <taxon>Eurycanthinae</taxon>
        <taxon>Dryococelus</taxon>
    </lineage>
</organism>